<evidence type="ECO:0000256" key="2">
    <source>
        <dbReference type="ARBA" id="ARBA00022490"/>
    </source>
</evidence>
<evidence type="ECO:0000256" key="3">
    <source>
        <dbReference type="ARBA" id="ARBA00022679"/>
    </source>
</evidence>
<comment type="caution">
    <text evidence="8">The sequence shown here is derived from an EMBL/GenBank/DDBJ whole genome shotgun (WGS) entry which is preliminary data.</text>
</comment>
<keyword evidence="6" id="KW-0067">ATP-binding</keyword>
<comment type="similarity">
    <text evidence="1">Belongs to the CoaE family.</text>
</comment>
<organism evidence="8">
    <name type="scientific">bioreactor metagenome</name>
    <dbReference type="NCBI Taxonomy" id="1076179"/>
    <lineage>
        <taxon>unclassified sequences</taxon>
        <taxon>metagenomes</taxon>
        <taxon>ecological metagenomes</taxon>
    </lineage>
</organism>
<keyword evidence="5 8" id="KW-0418">Kinase</keyword>
<evidence type="ECO:0000256" key="7">
    <source>
        <dbReference type="ARBA" id="ARBA00022993"/>
    </source>
</evidence>
<dbReference type="EC" id="2.7.1.24" evidence="8"/>
<protein>
    <submittedName>
        <fullName evidence="8">Dephospho-CoA kinase</fullName>
        <ecNumber evidence="8">2.7.1.24</ecNumber>
    </submittedName>
</protein>
<dbReference type="HAMAP" id="MF_00376">
    <property type="entry name" value="Dephospho_CoA_kinase"/>
    <property type="match status" value="1"/>
</dbReference>
<gene>
    <name evidence="8" type="primary">coaE_33</name>
    <name evidence="8" type="ORF">SDC9_109308</name>
</gene>
<evidence type="ECO:0000313" key="8">
    <source>
        <dbReference type="EMBL" id="MPM62436.1"/>
    </source>
</evidence>
<dbReference type="FunFam" id="3.40.50.300:FF:000991">
    <property type="entry name" value="Dephospho-CoA kinase"/>
    <property type="match status" value="1"/>
</dbReference>
<keyword evidence="3 8" id="KW-0808">Transferase</keyword>
<dbReference type="GO" id="GO:0005524">
    <property type="term" value="F:ATP binding"/>
    <property type="evidence" value="ECO:0007669"/>
    <property type="project" value="UniProtKB-KW"/>
</dbReference>
<accession>A0A645BBG3</accession>
<dbReference type="Pfam" id="PF01121">
    <property type="entry name" value="CoaE"/>
    <property type="match status" value="1"/>
</dbReference>
<evidence type="ECO:0000256" key="5">
    <source>
        <dbReference type="ARBA" id="ARBA00022777"/>
    </source>
</evidence>
<dbReference type="PANTHER" id="PTHR10695">
    <property type="entry name" value="DEPHOSPHO-COA KINASE-RELATED"/>
    <property type="match status" value="1"/>
</dbReference>
<dbReference type="PANTHER" id="PTHR10695:SF46">
    <property type="entry name" value="BIFUNCTIONAL COENZYME A SYNTHASE-RELATED"/>
    <property type="match status" value="1"/>
</dbReference>
<dbReference type="SUPFAM" id="SSF52540">
    <property type="entry name" value="P-loop containing nucleoside triphosphate hydrolases"/>
    <property type="match status" value="1"/>
</dbReference>
<dbReference type="EMBL" id="VSSQ01018863">
    <property type="protein sequence ID" value="MPM62436.1"/>
    <property type="molecule type" value="Genomic_DNA"/>
</dbReference>
<name>A0A645BBG3_9ZZZZ</name>
<dbReference type="NCBIfam" id="TIGR00152">
    <property type="entry name" value="dephospho-CoA kinase"/>
    <property type="match status" value="1"/>
</dbReference>
<keyword evidence="2" id="KW-0963">Cytoplasm</keyword>
<sequence length="199" mass="22363">MYVIGLTGGIASGKSTVSAILRNEGAYIIDTDRIAHDITLPHQPAWRDIVEHFGKGILLTDGTIDRRRLGQMVFNDAKKRTRLEEITHPKIKSKVIQEIEEAKLKAYSLAVLDVPLLFEVGWRDMADEVWVVYVDEQIQLSRLIARNNLSRQDALARIAAQMSLVDKIKFADVVINNNGSIEDTQAQVIEAFHQATQKS</sequence>
<dbReference type="InterPro" id="IPR001977">
    <property type="entry name" value="Depp_CoAkinase"/>
</dbReference>
<keyword evidence="4" id="KW-0547">Nucleotide-binding</keyword>
<dbReference type="AlphaFoldDB" id="A0A645BBG3"/>
<dbReference type="PROSITE" id="PS51219">
    <property type="entry name" value="DPCK"/>
    <property type="match status" value="1"/>
</dbReference>
<evidence type="ECO:0000256" key="4">
    <source>
        <dbReference type="ARBA" id="ARBA00022741"/>
    </source>
</evidence>
<dbReference type="GO" id="GO:0004140">
    <property type="term" value="F:dephospho-CoA kinase activity"/>
    <property type="evidence" value="ECO:0007669"/>
    <property type="project" value="UniProtKB-EC"/>
</dbReference>
<dbReference type="CDD" id="cd02022">
    <property type="entry name" value="DPCK"/>
    <property type="match status" value="1"/>
</dbReference>
<evidence type="ECO:0000256" key="6">
    <source>
        <dbReference type="ARBA" id="ARBA00022840"/>
    </source>
</evidence>
<evidence type="ECO:0000256" key="1">
    <source>
        <dbReference type="ARBA" id="ARBA00009018"/>
    </source>
</evidence>
<reference evidence="8" key="1">
    <citation type="submission" date="2019-08" db="EMBL/GenBank/DDBJ databases">
        <authorList>
            <person name="Kucharzyk K."/>
            <person name="Murdoch R.W."/>
            <person name="Higgins S."/>
            <person name="Loffler F."/>
        </authorList>
    </citation>
    <scope>NUCLEOTIDE SEQUENCE</scope>
</reference>
<dbReference type="GO" id="GO:0015937">
    <property type="term" value="P:coenzyme A biosynthetic process"/>
    <property type="evidence" value="ECO:0007669"/>
    <property type="project" value="UniProtKB-KW"/>
</dbReference>
<keyword evidence="7" id="KW-0173">Coenzyme A biosynthesis</keyword>
<proteinExistence type="inferred from homology"/>
<dbReference type="Gene3D" id="3.40.50.300">
    <property type="entry name" value="P-loop containing nucleotide triphosphate hydrolases"/>
    <property type="match status" value="1"/>
</dbReference>
<dbReference type="InterPro" id="IPR027417">
    <property type="entry name" value="P-loop_NTPase"/>
</dbReference>